<evidence type="ECO:0000313" key="2">
    <source>
        <dbReference type="EMBL" id="MBB3896705.1"/>
    </source>
</evidence>
<organism evidence="2 3">
    <name type="scientific">Roseococcus suduntuyensis</name>
    <dbReference type="NCBI Taxonomy" id="455361"/>
    <lineage>
        <taxon>Bacteria</taxon>
        <taxon>Pseudomonadati</taxon>
        <taxon>Pseudomonadota</taxon>
        <taxon>Alphaproteobacteria</taxon>
        <taxon>Acetobacterales</taxon>
        <taxon>Roseomonadaceae</taxon>
        <taxon>Roseococcus</taxon>
    </lineage>
</organism>
<accession>A0A840A944</accession>
<dbReference type="AlphaFoldDB" id="A0A840A944"/>
<dbReference type="RefSeq" id="WP_184381671.1">
    <property type="nucleotide sequence ID" value="NZ_JACIDJ010000001.1"/>
</dbReference>
<dbReference type="PANTHER" id="PTHR42060:SF1">
    <property type="entry name" value="NHL REPEAT-CONTAINING PROTEIN"/>
    <property type="match status" value="1"/>
</dbReference>
<dbReference type="PANTHER" id="PTHR42060">
    <property type="entry name" value="NHL REPEAT-CONTAINING PROTEIN-RELATED"/>
    <property type="match status" value="1"/>
</dbReference>
<sequence>MQRRHLLAFAPLSLLAAPVRAQSAPEILARFPNGTFLENLVVEPEGRVLFTNYLARRIERWSEGAGAAMLAEVPAYPVSLTALGDGRQALAAHGASFLQGPAATRGTGSVLLLDGEGRVQGRIALPEAIFPNGGVLLAPGRMLLADSALGRIWAVDLAAGTVAPWLDHPLLTPVEGQRNPGVNGLKRQGEHLLVSNSARRLLLRVPLAGGMPETLAQMTGGVDDFAVAADGTIFAATHATGIARLAPRAATPDTIPAPGVEGSTAVALTPDGRALYALGTGGLTSGGRGEAVLARLAIA</sequence>
<gene>
    <name evidence="2" type="ORF">GGQ83_000131</name>
</gene>
<evidence type="ECO:0000313" key="3">
    <source>
        <dbReference type="Proteomes" id="UP000553193"/>
    </source>
</evidence>
<name>A0A840A944_9PROT</name>
<comment type="caution">
    <text evidence="2">The sequence shown here is derived from an EMBL/GenBank/DDBJ whole genome shotgun (WGS) entry which is preliminary data.</text>
</comment>
<feature type="chain" id="PRO_5032745739" evidence="1">
    <location>
        <begin position="22"/>
        <end position="299"/>
    </location>
</feature>
<dbReference type="EMBL" id="JACIDJ010000001">
    <property type="protein sequence ID" value="MBB3896705.1"/>
    <property type="molecule type" value="Genomic_DNA"/>
</dbReference>
<feature type="signal peptide" evidence="1">
    <location>
        <begin position="1"/>
        <end position="21"/>
    </location>
</feature>
<dbReference type="InterPro" id="IPR011042">
    <property type="entry name" value="6-blade_b-propeller_TolB-like"/>
</dbReference>
<dbReference type="Gene3D" id="2.120.10.30">
    <property type="entry name" value="TolB, C-terminal domain"/>
    <property type="match status" value="1"/>
</dbReference>
<keyword evidence="1" id="KW-0732">Signal</keyword>
<dbReference type="InterPro" id="IPR052998">
    <property type="entry name" value="Hetero-Diels-Alderase-like"/>
</dbReference>
<reference evidence="2 3" key="1">
    <citation type="submission" date="2020-08" db="EMBL/GenBank/DDBJ databases">
        <title>Genomic Encyclopedia of Type Strains, Phase IV (KMG-IV): sequencing the most valuable type-strain genomes for metagenomic binning, comparative biology and taxonomic classification.</title>
        <authorList>
            <person name="Goeker M."/>
        </authorList>
    </citation>
    <scope>NUCLEOTIDE SEQUENCE [LARGE SCALE GENOMIC DNA]</scope>
    <source>
        <strain evidence="2 3">DSM 19979</strain>
    </source>
</reference>
<dbReference type="Proteomes" id="UP000553193">
    <property type="component" value="Unassembled WGS sequence"/>
</dbReference>
<dbReference type="SUPFAM" id="SSF63829">
    <property type="entry name" value="Calcium-dependent phosphotriesterase"/>
    <property type="match status" value="1"/>
</dbReference>
<proteinExistence type="predicted"/>
<evidence type="ECO:0000256" key="1">
    <source>
        <dbReference type="SAM" id="SignalP"/>
    </source>
</evidence>
<protein>
    <submittedName>
        <fullName evidence="2">Sugar lactone lactonase YvrE</fullName>
    </submittedName>
</protein>
<keyword evidence="3" id="KW-1185">Reference proteome</keyword>